<keyword evidence="4 10" id="KW-0812">Transmembrane</keyword>
<feature type="repeat" description="Solcar" evidence="10">
    <location>
        <begin position="25"/>
        <end position="119"/>
    </location>
</feature>
<evidence type="ECO:0000256" key="5">
    <source>
        <dbReference type="ARBA" id="ARBA00022737"/>
    </source>
</evidence>
<dbReference type="InterPro" id="IPR023395">
    <property type="entry name" value="MCP_dom_sf"/>
</dbReference>
<evidence type="ECO:0000313" key="14">
    <source>
        <dbReference type="Proteomes" id="UP000279259"/>
    </source>
</evidence>
<keyword evidence="6" id="KW-0999">Mitochondrion inner membrane</keyword>
<protein>
    <submittedName>
        <fullName evidence="13">Mitochondrial oxaloacetate carrier protein</fullName>
    </submittedName>
</protein>
<evidence type="ECO:0000256" key="2">
    <source>
        <dbReference type="ARBA" id="ARBA00006375"/>
    </source>
</evidence>
<dbReference type="GO" id="GO:0005743">
    <property type="term" value="C:mitochondrial inner membrane"/>
    <property type="evidence" value="ECO:0007669"/>
    <property type="project" value="UniProtKB-SubCell"/>
</dbReference>
<evidence type="ECO:0000256" key="12">
    <source>
        <dbReference type="SAM" id="Phobius"/>
    </source>
</evidence>
<organism evidence="13 14">
    <name type="scientific">Saitozyma podzolica</name>
    <dbReference type="NCBI Taxonomy" id="1890683"/>
    <lineage>
        <taxon>Eukaryota</taxon>
        <taxon>Fungi</taxon>
        <taxon>Dikarya</taxon>
        <taxon>Basidiomycota</taxon>
        <taxon>Agaricomycotina</taxon>
        <taxon>Tremellomycetes</taxon>
        <taxon>Tremellales</taxon>
        <taxon>Trimorphomycetaceae</taxon>
        <taxon>Saitozyma</taxon>
    </lineage>
</organism>
<evidence type="ECO:0000256" key="7">
    <source>
        <dbReference type="ARBA" id="ARBA00022989"/>
    </source>
</evidence>
<evidence type="ECO:0000256" key="9">
    <source>
        <dbReference type="ARBA" id="ARBA00023136"/>
    </source>
</evidence>
<feature type="transmembrane region" description="Helical" evidence="12">
    <location>
        <begin position="132"/>
        <end position="157"/>
    </location>
</feature>
<dbReference type="PANTHER" id="PTHR45928">
    <property type="entry name" value="RE38146P"/>
    <property type="match status" value="1"/>
</dbReference>
<dbReference type="Gene3D" id="1.50.40.10">
    <property type="entry name" value="Mitochondrial carrier domain"/>
    <property type="match status" value="1"/>
</dbReference>
<evidence type="ECO:0000256" key="6">
    <source>
        <dbReference type="ARBA" id="ARBA00022792"/>
    </source>
</evidence>
<feature type="repeat" description="Solcar" evidence="10">
    <location>
        <begin position="131"/>
        <end position="223"/>
    </location>
</feature>
<keyword evidence="5" id="KW-0677">Repeat</keyword>
<gene>
    <name evidence="13" type="primary">OAC1</name>
    <name evidence="13" type="ORF">EHS25_003447</name>
</gene>
<evidence type="ECO:0000256" key="11">
    <source>
        <dbReference type="RuleBase" id="RU000488"/>
    </source>
</evidence>
<reference evidence="13 14" key="1">
    <citation type="submission" date="2018-11" db="EMBL/GenBank/DDBJ databases">
        <title>Genome sequence of Saitozyma podzolica DSM 27192.</title>
        <authorList>
            <person name="Aliyu H."/>
            <person name="Gorte O."/>
            <person name="Ochsenreither K."/>
        </authorList>
    </citation>
    <scope>NUCLEOTIDE SEQUENCE [LARGE SCALE GENOMIC DNA]</scope>
    <source>
        <strain evidence="13 14">DSM 27192</strain>
    </source>
</reference>
<name>A0A427Y791_9TREE</name>
<keyword evidence="14" id="KW-1185">Reference proteome</keyword>
<comment type="caution">
    <text evidence="13">The sequence shown here is derived from an EMBL/GenBank/DDBJ whole genome shotgun (WGS) entry which is preliminary data.</text>
</comment>
<evidence type="ECO:0000256" key="3">
    <source>
        <dbReference type="ARBA" id="ARBA00022448"/>
    </source>
</evidence>
<dbReference type="AlphaFoldDB" id="A0A427Y791"/>
<keyword evidence="3 11" id="KW-0813">Transport</keyword>
<keyword evidence="7 12" id="KW-1133">Transmembrane helix</keyword>
<dbReference type="PANTHER" id="PTHR45928:SF1">
    <property type="entry name" value="RE38146P"/>
    <property type="match status" value="1"/>
</dbReference>
<dbReference type="Pfam" id="PF00153">
    <property type="entry name" value="Mito_carr"/>
    <property type="match status" value="2"/>
</dbReference>
<dbReference type="InterPro" id="IPR051508">
    <property type="entry name" value="Mito_Carrier_Antiporter"/>
</dbReference>
<dbReference type="Proteomes" id="UP000279259">
    <property type="component" value="Unassembled WGS sequence"/>
</dbReference>
<keyword evidence="9 10" id="KW-0472">Membrane</keyword>
<keyword evidence="8" id="KW-0496">Mitochondrion</keyword>
<dbReference type="STRING" id="1890683.A0A427Y791"/>
<dbReference type="SUPFAM" id="SSF103506">
    <property type="entry name" value="Mitochondrial carrier"/>
    <property type="match status" value="1"/>
</dbReference>
<comment type="subcellular location">
    <subcellularLocation>
        <location evidence="1">Mitochondrion inner membrane</location>
        <topology evidence="1">Multi-pass membrane protein</topology>
    </subcellularLocation>
</comment>
<dbReference type="PROSITE" id="PS50920">
    <property type="entry name" value="SOLCAR"/>
    <property type="match status" value="2"/>
</dbReference>
<sequence length="250" mass="26669">MSSPNAPVAAGVPPVAPPKPPPGSLNLLESFLCGGLAGCVAVTVSNMPETMKTRLQLQGELQKADPNVPKVYKNVGDVFAKTWRNEGIRGLQRGLLPAYGYQILLNGSRLGFYEPMRRLLNRAAGLDPNRVYAFTAVTAGAATGCIGAVLGSPLFLVKARMQAYSPALPVGAQHYYRNSFDALRTIMRSDGVRGLWRGAGTAMLRTACGSSVQLPSYNFGKHILVGTWGWREDSFATYFTASAVSGICVA</sequence>
<proteinExistence type="inferred from homology"/>
<evidence type="ECO:0000313" key="13">
    <source>
        <dbReference type="EMBL" id="RSH86960.1"/>
    </source>
</evidence>
<dbReference type="OrthoDB" id="6703404at2759"/>
<dbReference type="EMBL" id="RSCD01000018">
    <property type="protein sequence ID" value="RSH86960.1"/>
    <property type="molecule type" value="Genomic_DNA"/>
</dbReference>
<evidence type="ECO:0000256" key="4">
    <source>
        <dbReference type="ARBA" id="ARBA00022692"/>
    </source>
</evidence>
<evidence type="ECO:0000256" key="8">
    <source>
        <dbReference type="ARBA" id="ARBA00023128"/>
    </source>
</evidence>
<comment type="similarity">
    <text evidence="2 11">Belongs to the mitochondrial carrier (TC 2.A.29) family.</text>
</comment>
<accession>A0A427Y791</accession>
<dbReference type="InterPro" id="IPR018108">
    <property type="entry name" value="MCP_transmembrane"/>
</dbReference>
<evidence type="ECO:0000256" key="1">
    <source>
        <dbReference type="ARBA" id="ARBA00004448"/>
    </source>
</evidence>
<evidence type="ECO:0000256" key="10">
    <source>
        <dbReference type="PROSITE-ProRule" id="PRU00282"/>
    </source>
</evidence>